<keyword evidence="3" id="KW-0812">Transmembrane</keyword>
<keyword evidence="5" id="KW-1185">Reference proteome</keyword>
<protein>
    <submittedName>
        <fullName evidence="4">Uncharacterized protein</fullName>
    </submittedName>
</protein>
<keyword evidence="3" id="KW-1133">Transmembrane helix</keyword>
<sequence length="94" mass="10384">MVKFHHELTHLAFMCTNIFGCIASVESCMMVVSSLVPNYMMGVLVGIGVIVRKQFAIKPQTFCSSVIYIYHSWSSSSSSSDHLSPCSLAPWFCA</sequence>
<dbReference type="InterPro" id="IPR052215">
    <property type="entry name" value="Plant_ABCG"/>
</dbReference>
<organism evidence="4 5">
    <name type="scientific">Nelumbo nucifera</name>
    <name type="common">Sacred lotus</name>
    <dbReference type="NCBI Taxonomy" id="4432"/>
    <lineage>
        <taxon>Eukaryota</taxon>
        <taxon>Viridiplantae</taxon>
        <taxon>Streptophyta</taxon>
        <taxon>Embryophyta</taxon>
        <taxon>Tracheophyta</taxon>
        <taxon>Spermatophyta</taxon>
        <taxon>Magnoliopsida</taxon>
        <taxon>Proteales</taxon>
        <taxon>Nelumbonaceae</taxon>
        <taxon>Nelumbo</taxon>
    </lineage>
</organism>
<keyword evidence="2" id="KW-0813">Transport</keyword>
<evidence type="ECO:0000313" key="4">
    <source>
        <dbReference type="EMBL" id="DAD42453.1"/>
    </source>
</evidence>
<dbReference type="PANTHER" id="PTHR48042">
    <property type="entry name" value="ABC TRANSPORTER G FAMILY MEMBER 11"/>
    <property type="match status" value="1"/>
</dbReference>
<evidence type="ECO:0000256" key="2">
    <source>
        <dbReference type="ARBA" id="ARBA00022448"/>
    </source>
</evidence>
<keyword evidence="3" id="KW-0472">Membrane</keyword>
<dbReference type="AlphaFoldDB" id="A0A822ZD20"/>
<dbReference type="PANTHER" id="PTHR48042:SF18">
    <property type="entry name" value="ABC TRANSPORTER G FAMILY MEMBER 12"/>
    <property type="match status" value="1"/>
</dbReference>
<gene>
    <name evidence="4" type="ORF">HUJ06_000683</name>
</gene>
<proteinExistence type="inferred from homology"/>
<evidence type="ECO:0000256" key="3">
    <source>
        <dbReference type="SAM" id="Phobius"/>
    </source>
</evidence>
<comment type="similarity">
    <text evidence="1">Belongs to the ABC transporter superfamily. ABCG family. Eye pigment precursor importer (TC 3.A.1.204) subfamily.</text>
</comment>
<name>A0A822ZD20_NELNU</name>
<feature type="transmembrane region" description="Helical" evidence="3">
    <location>
        <begin position="31"/>
        <end position="51"/>
    </location>
</feature>
<dbReference type="Proteomes" id="UP000607653">
    <property type="component" value="Unassembled WGS sequence"/>
</dbReference>
<accession>A0A822ZD20</accession>
<evidence type="ECO:0000313" key="5">
    <source>
        <dbReference type="Proteomes" id="UP000607653"/>
    </source>
</evidence>
<reference evidence="4 5" key="1">
    <citation type="journal article" date="2020" name="Mol. Biol. Evol.">
        <title>Distinct Expression and Methylation Patterns for Genes with Different Fates following a Single Whole-Genome Duplication in Flowering Plants.</title>
        <authorList>
            <person name="Shi T."/>
            <person name="Rahmani R.S."/>
            <person name="Gugger P.F."/>
            <person name="Wang M."/>
            <person name="Li H."/>
            <person name="Zhang Y."/>
            <person name="Li Z."/>
            <person name="Wang Q."/>
            <person name="Van de Peer Y."/>
            <person name="Marchal K."/>
            <person name="Chen J."/>
        </authorList>
    </citation>
    <scope>NUCLEOTIDE SEQUENCE [LARGE SCALE GENOMIC DNA]</scope>
    <source>
        <tissue evidence="4">Leaf</tissue>
    </source>
</reference>
<evidence type="ECO:0000256" key="1">
    <source>
        <dbReference type="ARBA" id="ARBA00005814"/>
    </source>
</evidence>
<dbReference type="EMBL" id="DUZY01000006">
    <property type="protein sequence ID" value="DAD42453.1"/>
    <property type="molecule type" value="Genomic_DNA"/>
</dbReference>
<comment type="caution">
    <text evidence="4">The sequence shown here is derived from an EMBL/GenBank/DDBJ whole genome shotgun (WGS) entry which is preliminary data.</text>
</comment>